<name>A0A9Q0LN78_ANAIG</name>
<organism evidence="2 3">
    <name type="scientific">Anaeramoeba ignava</name>
    <name type="common">Anaerobic marine amoeba</name>
    <dbReference type="NCBI Taxonomy" id="1746090"/>
    <lineage>
        <taxon>Eukaryota</taxon>
        <taxon>Metamonada</taxon>
        <taxon>Anaeramoebidae</taxon>
        <taxon>Anaeramoeba</taxon>
    </lineage>
</organism>
<gene>
    <name evidence="2" type="ORF">M0811_07195</name>
</gene>
<keyword evidence="3" id="KW-1185">Reference proteome</keyword>
<reference evidence="2" key="1">
    <citation type="submission" date="2022-10" db="EMBL/GenBank/DDBJ databases">
        <title>Novel sulphate-reducing endosymbionts in the free-living metamonad Anaeramoeba.</title>
        <authorList>
            <person name="Jerlstrom-Hultqvist J."/>
            <person name="Cepicka I."/>
            <person name="Gallot-Lavallee L."/>
            <person name="Salas-Leiva D."/>
            <person name="Curtis B.A."/>
            <person name="Zahonova K."/>
            <person name="Pipaliya S."/>
            <person name="Dacks J."/>
            <person name="Roger A.J."/>
        </authorList>
    </citation>
    <scope>NUCLEOTIDE SEQUENCE</scope>
    <source>
        <strain evidence="2">BMAN</strain>
    </source>
</reference>
<comment type="caution">
    <text evidence="2">The sequence shown here is derived from an EMBL/GenBank/DDBJ whole genome shotgun (WGS) entry which is preliminary data.</text>
</comment>
<keyword evidence="1" id="KW-0732">Signal</keyword>
<dbReference type="EMBL" id="JAPDFW010000064">
    <property type="protein sequence ID" value="KAJ5075625.1"/>
    <property type="molecule type" value="Genomic_DNA"/>
</dbReference>
<evidence type="ECO:0000313" key="3">
    <source>
        <dbReference type="Proteomes" id="UP001149090"/>
    </source>
</evidence>
<protein>
    <submittedName>
        <fullName evidence="2">Uncharacterized protein</fullName>
    </submittedName>
</protein>
<dbReference type="AlphaFoldDB" id="A0A9Q0LN78"/>
<feature type="signal peptide" evidence="1">
    <location>
        <begin position="1"/>
        <end position="15"/>
    </location>
</feature>
<feature type="chain" id="PRO_5040236895" evidence="1">
    <location>
        <begin position="16"/>
        <end position="302"/>
    </location>
</feature>
<dbReference type="Proteomes" id="UP001149090">
    <property type="component" value="Unassembled WGS sequence"/>
</dbReference>
<dbReference type="OMA" id="WIESANY"/>
<dbReference type="OrthoDB" id="3256306at2759"/>
<evidence type="ECO:0000256" key="1">
    <source>
        <dbReference type="SAM" id="SignalP"/>
    </source>
</evidence>
<accession>A0A9Q0LN78</accession>
<proteinExistence type="predicted"/>
<sequence>MKIFFLIFLILFAFAIEQDYVIGPHGISVHKSCVHHVTSGSHVRTLDDGSIIVEYKGDIKPIPKCEYPYKFIRNNKREKGVGADFYGWQVWATYEEPNQKSFDVFTDIMTIPSNPPGFEDGIIYLFPGLQNYDWIPTDNGPDPPDDFDIIQVIFLQYGETPAGGGNYWAVASWYVTVYSGYLVADLLPVSPGNKIICNMTHLGQGSEKWFIGATVESTGRTSNLEVSKPRLVSQSWAYIALETYYLDGCDSYPQTPITFTSNKLFAENKNLTPNWVAHAQHNPTNCGEKANIQSPDSVSISF</sequence>
<evidence type="ECO:0000313" key="2">
    <source>
        <dbReference type="EMBL" id="KAJ5075625.1"/>
    </source>
</evidence>